<organism evidence="1 2">
    <name type="scientific">Nocardia huaxiensis</name>
    <dbReference type="NCBI Taxonomy" id="2755382"/>
    <lineage>
        <taxon>Bacteria</taxon>
        <taxon>Bacillati</taxon>
        <taxon>Actinomycetota</taxon>
        <taxon>Actinomycetes</taxon>
        <taxon>Mycobacteriales</taxon>
        <taxon>Nocardiaceae</taxon>
        <taxon>Nocardia</taxon>
    </lineage>
</organism>
<sequence>MFDARLAEFSRERLDGRPIPDDLRVLLVAQWEGRTDFGHLLDLDFFEAGEVNPLLDTSYMREEDLAHPETQADNAGAAELARYLKLVAKGGKGWVGYWLHPDEPVNRGWRVIMLDTEFTFWGLTGFSLAEGVAAVQAGYQDEPDVRIAFTRLAAELAELGLPLSTQDYDALDDSEFAVDAEEVLEELVEAEREKRGLV</sequence>
<proteinExistence type="predicted"/>
<evidence type="ECO:0000313" key="1">
    <source>
        <dbReference type="EMBL" id="QLY29457.1"/>
    </source>
</evidence>
<protein>
    <submittedName>
        <fullName evidence="1">Uncharacterized protein</fullName>
    </submittedName>
</protein>
<keyword evidence="2" id="KW-1185">Reference proteome</keyword>
<name>A0A7D6VCD7_9NOCA</name>
<dbReference type="RefSeq" id="WP_181580661.1">
    <property type="nucleotide sequence ID" value="NZ_CP059399.1"/>
</dbReference>
<accession>A0A7D6VCD7</accession>
<dbReference type="AlphaFoldDB" id="A0A7D6VCD7"/>
<dbReference type="KEGG" id="nhu:H0264_30005"/>
<evidence type="ECO:0000313" key="2">
    <source>
        <dbReference type="Proteomes" id="UP000515512"/>
    </source>
</evidence>
<gene>
    <name evidence="1" type="ORF">H0264_30005</name>
</gene>
<reference evidence="1 2" key="1">
    <citation type="submission" date="2020-07" db="EMBL/GenBank/DDBJ databases">
        <authorList>
            <person name="Zhuang K."/>
            <person name="Ran Y."/>
        </authorList>
    </citation>
    <scope>NUCLEOTIDE SEQUENCE [LARGE SCALE GENOMIC DNA]</scope>
    <source>
        <strain evidence="1 2">WCH-YHL-001</strain>
    </source>
</reference>
<dbReference type="Proteomes" id="UP000515512">
    <property type="component" value="Chromosome"/>
</dbReference>
<dbReference type="EMBL" id="CP059399">
    <property type="protein sequence ID" value="QLY29457.1"/>
    <property type="molecule type" value="Genomic_DNA"/>
</dbReference>